<dbReference type="PROSITE" id="PS51125">
    <property type="entry name" value="NHL"/>
    <property type="match status" value="1"/>
</dbReference>
<accession>A0AAV7KFP4</accession>
<comment type="caution">
    <text evidence="3">The sequence shown here is derived from an EMBL/GenBank/DDBJ whole genome shotgun (WGS) entry which is preliminary data.</text>
</comment>
<sequence length="174" mass="19852">MDKRIEELERKLETARLTYINVELEWDELLEKKLRKTGRVRFNPWKSKTPDYKMISQPVQVSGSHSLKVRSAGLFGHPCGIAIDPMTNDIYICDSGWNRVQVFTSSYKFLFLSNHKMNGPAAICICQDKVHVAQFRSCYINVYSTRGELLNSVGGKGNKELEFAYPLGIDVSID</sequence>
<keyword evidence="4" id="KW-1185">Reference proteome</keyword>
<dbReference type="EMBL" id="JAKMXF010000044">
    <property type="protein sequence ID" value="KAI6660072.1"/>
    <property type="molecule type" value="Genomic_DNA"/>
</dbReference>
<keyword evidence="1" id="KW-0677">Repeat</keyword>
<dbReference type="InterPro" id="IPR011042">
    <property type="entry name" value="6-blade_b-propeller_TolB-like"/>
</dbReference>
<feature type="repeat" description="NHL" evidence="2">
    <location>
        <begin position="64"/>
        <end position="106"/>
    </location>
</feature>
<dbReference type="SUPFAM" id="SSF63829">
    <property type="entry name" value="Calcium-dependent phosphotriesterase"/>
    <property type="match status" value="1"/>
</dbReference>
<evidence type="ECO:0000313" key="4">
    <source>
        <dbReference type="Proteomes" id="UP001165289"/>
    </source>
</evidence>
<organism evidence="3 4">
    <name type="scientific">Oopsacas minuta</name>
    <dbReference type="NCBI Taxonomy" id="111878"/>
    <lineage>
        <taxon>Eukaryota</taxon>
        <taxon>Metazoa</taxon>
        <taxon>Porifera</taxon>
        <taxon>Hexactinellida</taxon>
        <taxon>Hexasterophora</taxon>
        <taxon>Lyssacinosida</taxon>
        <taxon>Leucopsacidae</taxon>
        <taxon>Oopsacas</taxon>
    </lineage>
</organism>
<dbReference type="Proteomes" id="UP001165289">
    <property type="component" value="Unassembled WGS sequence"/>
</dbReference>
<name>A0AAV7KFP4_9METZ</name>
<gene>
    <name evidence="3" type="ORF">LOD99_14413</name>
</gene>
<proteinExistence type="predicted"/>
<evidence type="ECO:0000256" key="1">
    <source>
        <dbReference type="ARBA" id="ARBA00022737"/>
    </source>
</evidence>
<evidence type="ECO:0000313" key="3">
    <source>
        <dbReference type="EMBL" id="KAI6660072.1"/>
    </source>
</evidence>
<dbReference type="Pfam" id="PF01436">
    <property type="entry name" value="NHL"/>
    <property type="match status" value="1"/>
</dbReference>
<reference evidence="3 4" key="1">
    <citation type="journal article" date="2023" name="BMC Biol.">
        <title>The compact genome of the sponge Oopsacas minuta (Hexactinellida) is lacking key metazoan core genes.</title>
        <authorList>
            <person name="Santini S."/>
            <person name="Schenkelaars Q."/>
            <person name="Jourda C."/>
            <person name="Duchesne M."/>
            <person name="Belahbib H."/>
            <person name="Rocher C."/>
            <person name="Selva M."/>
            <person name="Riesgo A."/>
            <person name="Vervoort M."/>
            <person name="Leys S.P."/>
            <person name="Kodjabachian L."/>
            <person name="Le Bivic A."/>
            <person name="Borchiellini C."/>
            <person name="Claverie J.M."/>
            <person name="Renard E."/>
        </authorList>
    </citation>
    <scope>NUCLEOTIDE SEQUENCE [LARGE SCALE GENOMIC DNA]</scope>
    <source>
        <strain evidence="3">SPO-2</strain>
    </source>
</reference>
<evidence type="ECO:0000256" key="2">
    <source>
        <dbReference type="PROSITE-ProRule" id="PRU00504"/>
    </source>
</evidence>
<dbReference type="Gene3D" id="2.120.10.30">
    <property type="entry name" value="TolB, C-terminal domain"/>
    <property type="match status" value="1"/>
</dbReference>
<dbReference type="InterPro" id="IPR001258">
    <property type="entry name" value="NHL_repeat"/>
</dbReference>
<dbReference type="AlphaFoldDB" id="A0AAV7KFP4"/>
<protein>
    <submittedName>
        <fullName evidence="3">Uncharacterized protein</fullName>
    </submittedName>
</protein>